<proteinExistence type="predicted"/>
<organism evidence="1 2">
    <name type="scientific">Rhodocytophaga rosea</name>
    <dbReference type="NCBI Taxonomy" id="2704465"/>
    <lineage>
        <taxon>Bacteria</taxon>
        <taxon>Pseudomonadati</taxon>
        <taxon>Bacteroidota</taxon>
        <taxon>Cytophagia</taxon>
        <taxon>Cytophagales</taxon>
        <taxon>Rhodocytophagaceae</taxon>
        <taxon>Rhodocytophaga</taxon>
    </lineage>
</organism>
<keyword evidence="2" id="KW-1185">Reference proteome</keyword>
<dbReference type="Proteomes" id="UP000480178">
    <property type="component" value="Chromosome"/>
</dbReference>
<evidence type="ECO:0000313" key="2">
    <source>
        <dbReference type="Proteomes" id="UP000480178"/>
    </source>
</evidence>
<protein>
    <submittedName>
        <fullName evidence="1">Uncharacterized protein</fullName>
    </submittedName>
</protein>
<evidence type="ECO:0000313" key="1">
    <source>
        <dbReference type="EMBL" id="QHT71206.1"/>
    </source>
</evidence>
<accession>A0A6C0GT60</accession>
<name>A0A6C0GT60_9BACT</name>
<dbReference type="AlphaFoldDB" id="A0A6C0GT60"/>
<dbReference type="KEGG" id="rhoz:GXP67_33425"/>
<dbReference type="RefSeq" id="WP_162447146.1">
    <property type="nucleotide sequence ID" value="NZ_CP048222.1"/>
</dbReference>
<gene>
    <name evidence="1" type="ORF">GXP67_33425</name>
</gene>
<reference evidence="1 2" key="1">
    <citation type="submission" date="2020-01" db="EMBL/GenBank/DDBJ databases">
        <authorList>
            <person name="Kim M.K."/>
        </authorList>
    </citation>
    <scope>NUCLEOTIDE SEQUENCE [LARGE SCALE GENOMIC DNA]</scope>
    <source>
        <strain evidence="1 2">172606-1</strain>
    </source>
</reference>
<dbReference type="EMBL" id="CP048222">
    <property type="protein sequence ID" value="QHT71206.1"/>
    <property type="molecule type" value="Genomic_DNA"/>
</dbReference>
<sequence length="131" mass="14977">MEGTATWYGLTDTEGRRKPAYYALSTLWTNRKQKSPLHDVHIKGPSEELEPGKTYEFKAITENNISKTARYQWYLCENEYLDRTGKVVQLAGGMRAKVTFPKEPSKYRLYLYIHDGKGNVVTASEPVPVSN</sequence>